<evidence type="ECO:0000313" key="2">
    <source>
        <dbReference type="EMBL" id="PIK49170.1"/>
    </source>
</evidence>
<protein>
    <submittedName>
        <fullName evidence="2">Uncharacterized protein</fullName>
    </submittedName>
</protein>
<keyword evidence="1" id="KW-0175">Coiled coil</keyword>
<feature type="coiled-coil region" evidence="1">
    <location>
        <begin position="120"/>
        <end position="147"/>
    </location>
</feature>
<reference evidence="2 3" key="1">
    <citation type="journal article" date="2017" name="PLoS Biol.">
        <title>The sea cucumber genome provides insights into morphological evolution and visceral regeneration.</title>
        <authorList>
            <person name="Zhang X."/>
            <person name="Sun L."/>
            <person name="Yuan J."/>
            <person name="Sun Y."/>
            <person name="Gao Y."/>
            <person name="Zhang L."/>
            <person name="Li S."/>
            <person name="Dai H."/>
            <person name="Hamel J.F."/>
            <person name="Liu C."/>
            <person name="Yu Y."/>
            <person name="Liu S."/>
            <person name="Lin W."/>
            <person name="Guo K."/>
            <person name="Jin S."/>
            <person name="Xu P."/>
            <person name="Storey K.B."/>
            <person name="Huan P."/>
            <person name="Zhang T."/>
            <person name="Zhou Y."/>
            <person name="Zhang J."/>
            <person name="Lin C."/>
            <person name="Li X."/>
            <person name="Xing L."/>
            <person name="Huo D."/>
            <person name="Sun M."/>
            <person name="Wang L."/>
            <person name="Mercier A."/>
            <person name="Li F."/>
            <person name="Yang H."/>
            <person name="Xiang J."/>
        </authorList>
    </citation>
    <scope>NUCLEOTIDE SEQUENCE [LARGE SCALE GENOMIC DNA]</scope>
    <source>
        <strain evidence="2">Shaxun</strain>
        <tissue evidence="2">Muscle</tissue>
    </source>
</reference>
<comment type="caution">
    <text evidence="2">The sequence shown here is derived from an EMBL/GenBank/DDBJ whole genome shotgun (WGS) entry which is preliminary data.</text>
</comment>
<sequence>MDGNLTSRVDQLSQEFQSVSLLRSLFIRLSTVQSEDKELNNMKTEFYSKLENLLGVDPAGERENSEPDVNKLEGALSRLEEGISASQQEIKEVKVGLEEVQGSKVTPVERRDAVGEVIALEEHRRQVNNLTKELEEWKLTAEQRRNLVLDRDLRLKEKTNQVNQAALETKARKDSVVAILESCDLMLQNMPELSSESDLPKYYLPHNRKGSPPIADVLKSLPGFLRALEDGERRKDRKIGAELTEARAEIVKKETEANQIKVSDDQLKNDLLLQVEKFKRLAEEVEEKSKEVKVKCNALEEENSVLKTAEAEAKDERESLISQNSILEERILRLEEELVAESAKVTVLEKSVDDKNVASDQEKASIEQTHERTITEVIQEHENKVEFMTEQFKLLKNELETVTSKRKN</sequence>
<evidence type="ECO:0000313" key="3">
    <source>
        <dbReference type="Proteomes" id="UP000230750"/>
    </source>
</evidence>
<dbReference type="EMBL" id="MRZV01000477">
    <property type="protein sequence ID" value="PIK49170.1"/>
    <property type="molecule type" value="Genomic_DNA"/>
</dbReference>
<dbReference type="AlphaFoldDB" id="A0A2G8KMI7"/>
<feature type="coiled-coil region" evidence="1">
    <location>
        <begin position="378"/>
        <end position="405"/>
    </location>
</feature>
<evidence type="ECO:0000256" key="1">
    <source>
        <dbReference type="SAM" id="Coils"/>
    </source>
</evidence>
<dbReference type="Proteomes" id="UP000230750">
    <property type="component" value="Unassembled WGS sequence"/>
</dbReference>
<gene>
    <name evidence="2" type="ORF">BSL78_13951</name>
</gene>
<accession>A0A2G8KMI7</accession>
<organism evidence="2 3">
    <name type="scientific">Stichopus japonicus</name>
    <name type="common">Sea cucumber</name>
    <dbReference type="NCBI Taxonomy" id="307972"/>
    <lineage>
        <taxon>Eukaryota</taxon>
        <taxon>Metazoa</taxon>
        <taxon>Echinodermata</taxon>
        <taxon>Eleutherozoa</taxon>
        <taxon>Echinozoa</taxon>
        <taxon>Holothuroidea</taxon>
        <taxon>Aspidochirotacea</taxon>
        <taxon>Aspidochirotida</taxon>
        <taxon>Stichopodidae</taxon>
        <taxon>Apostichopus</taxon>
    </lineage>
</organism>
<keyword evidence="3" id="KW-1185">Reference proteome</keyword>
<name>A0A2G8KMI7_STIJA</name>
<feature type="coiled-coil region" evidence="1">
    <location>
        <begin position="268"/>
        <end position="344"/>
    </location>
</feature>
<proteinExistence type="predicted"/>